<evidence type="ECO:0000313" key="1">
    <source>
        <dbReference type="EMBL" id="CBI19386.3"/>
    </source>
</evidence>
<keyword evidence="2" id="KW-1185">Reference proteome</keyword>
<dbReference type="EMBL" id="FN595227">
    <property type="protein sequence ID" value="CBI19386.3"/>
    <property type="molecule type" value="Genomic_DNA"/>
</dbReference>
<dbReference type="PaxDb" id="29760-VIT_18s0001g08900.t01"/>
<gene>
    <name evidence="1" type="ordered locus">VIT_18s0001g08900</name>
</gene>
<name>E0CP08_VITVI</name>
<accession>E0CP08</accession>
<sequence length="64" mass="7502">MLHPTHHFLTTIKCNLLKHKQLFGRSQDKLPHHHLTELGQRENLLITTIKSSRRRPCKSAKLVL</sequence>
<dbReference type="AlphaFoldDB" id="E0CP08"/>
<evidence type="ECO:0000313" key="2">
    <source>
        <dbReference type="Proteomes" id="UP000009183"/>
    </source>
</evidence>
<protein>
    <submittedName>
        <fullName evidence="1">Uncharacterized protein</fullName>
    </submittedName>
</protein>
<reference evidence="2" key="1">
    <citation type="journal article" date="2007" name="Nature">
        <title>The grapevine genome sequence suggests ancestral hexaploidization in major angiosperm phyla.</title>
        <authorList>
            <consortium name="The French-Italian Public Consortium for Grapevine Genome Characterization."/>
            <person name="Jaillon O."/>
            <person name="Aury J.-M."/>
            <person name="Noel B."/>
            <person name="Policriti A."/>
            <person name="Clepet C."/>
            <person name="Casagrande A."/>
            <person name="Choisne N."/>
            <person name="Aubourg S."/>
            <person name="Vitulo N."/>
            <person name="Jubin C."/>
            <person name="Vezzi A."/>
            <person name="Legeai F."/>
            <person name="Hugueney P."/>
            <person name="Dasilva C."/>
            <person name="Horner D."/>
            <person name="Mica E."/>
            <person name="Jublot D."/>
            <person name="Poulain J."/>
            <person name="Bruyere C."/>
            <person name="Billault A."/>
            <person name="Segurens B."/>
            <person name="Gouyvenoux M."/>
            <person name="Ugarte E."/>
            <person name="Cattonaro F."/>
            <person name="Anthouard V."/>
            <person name="Vico V."/>
            <person name="Del Fabbro C."/>
            <person name="Alaux M."/>
            <person name="Di Gaspero G."/>
            <person name="Dumas V."/>
            <person name="Felice N."/>
            <person name="Paillard S."/>
            <person name="Juman I."/>
            <person name="Moroldo M."/>
            <person name="Scalabrin S."/>
            <person name="Canaguier A."/>
            <person name="Le Clainche I."/>
            <person name="Malacrida G."/>
            <person name="Durand E."/>
            <person name="Pesole G."/>
            <person name="Laucou V."/>
            <person name="Chatelet P."/>
            <person name="Merdinoglu D."/>
            <person name="Delledonne M."/>
            <person name="Pezzotti M."/>
            <person name="Lecharny A."/>
            <person name="Scarpelli C."/>
            <person name="Artiguenave F."/>
            <person name="Pe M.E."/>
            <person name="Valle G."/>
            <person name="Morgante M."/>
            <person name="Caboche M."/>
            <person name="Adam-Blondon A.-F."/>
            <person name="Weissenbach J."/>
            <person name="Quetier F."/>
            <person name="Wincker P."/>
        </authorList>
    </citation>
    <scope>NUCLEOTIDE SEQUENCE [LARGE SCALE GENOMIC DNA]</scope>
    <source>
        <strain evidence="2">cv. Pinot noir / PN40024</strain>
    </source>
</reference>
<organism evidence="1 2">
    <name type="scientific">Vitis vinifera</name>
    <name type="common">Grape</name>
    <dbReference type="NCBI Taxonomy" id="29760"/>
    <lineage>
        <taxon>Eukaryota</taxon>
        <taxon>Viridiplantae</taxon>
        <taxon>Streptophyta</taxon>
        <taxon>Embryophyta</taxon>
        <taxon>Tracheophyta</taxon>
        <taxon>Spermatophyta</taxon>
        <taxon>Magnoliopsida</taxon>
        <taxon>eudicotyledons</taxon>
        <taxon>Gunneridae</taxon>
        <taxon>Pentapetalae</taxon>
        <taxon>rosids</taxon>
        <taxon>Vitales</taxon>
        <taxon>Vitaceae</taxon>
        <taxon>Viteae</taxon>
        <taxon>Vitis</taxon>
    </lineage>
</organism>
<dbReference type="HOGENOM" id="CLU_2872203_0_0_1"/>
<proteinExistence type="predicted"/>
<dbReference type="InParanoid" id="E0CP08"/>
<dbReference type="Proteomes" id="UP000009183">
    <property type="component" value="Chromosome 18"/>
</dbReference>